<reference evidence="2" key="1">
    <citation type="journal article" date="2012" name="Nat. Biotechnol.">
        <title>Reference genome sequence of the model plant Setaria.</title>
        <authorList>
            <person name="Bennetzen J.L."/>
            <person name="Schmutz J."/>
            <person name="Wang H."/>
            <person name="Percifield R."/>
            <person name="Hawkins J."/>
            <person name="Pontaroli A.C."/>
            <person name="Estep M."/>
            <person name="Feng L."/>
            <person name="Vaughn J.N."/>
            <person name="Grimwood J."/>
            <person name="Jenkins J."/>
            <person name="Barry K."/>
            <person name="Lindquist E."/>
            <person name="Hellsten U."/>
            <person name="Deshpande S."/>
            <person name="Wang X."/>
            <person name="Wu X."/>
            <person name="Mitros T."/>
            <person name="Triplett J."/>
            <person name="Yang X."/>
            <person name="Ye C.Y."/>
            <person name="Mauro-Herrera M."/>
            <person name="Wang L."/>
            <person name="Li P."/>
            <person name="Sharma M."/>
            <person name="Sharma R."/>
            <person name="Ronald P.C."/>
            <person name="Panaud O."/>
            <person name="Kellogg E.A."/>
            <person name="Brutnell T.P."/>
            <person name="Doust A.N."/>
            <person name="Tuskan G.A."/>
            <person name="Rokhsar D."/>
            <person name="Devos K.M."/>
        </authorList>
    </citation>
    <scope>NUCLEOTIDE SEQUENCE [LARGE SCALE GENOMIC DNA]</scope>
    <source>
        <strain evidence="2">Yugu1</strain>
    </source>
</reference>
<organism evidence="2">
    <name type="scientific">Setaria italica</name>
    <name type="common">Foxtail millet</name>
    <name type="synonym">Panicum italicum</name>
    <dbReference type="NCBI Taxonomy" id="4555"/>
    <lineage>
        <taxon>Eukaryota</taxon>
        <taxon>Viridiplantae</taxon>
        <taxon>Streptophyta</taxon>
        <taxon>Embryophyta</taxon>
        <taxon>Tracheophyta</taxon>
        <taxon>Spermatophyta</taxon>
        <taxon>Magnoliopsida</taxon>
        <taxon>Liliopsida</taxon>
        <taxon>Poales</taxon>
        <taxon>Poaceae</taxon>
        <taxon>PACMAD clade</taxon>
        <taxon>Panicoideae</taxon>
        <taxon>Panicodae</taxon>
        <taxon>Paniceae</taxon>
        <taxon>Cenchrinae</taxon>
        <taxon>Setaria</taxon>
    </lineage>
</organism>
<name>A0A368SAF6_SETIT</name>
<reference evidence="2" key="2">
    <citation type="submission" date="2015-07" db="EMBL/GenBank/DDBJ databases">
        <authorList>
            <person name="Noorani M."/>
        </authorList>
    </citation>
    <scope>NUCLEOTIDE SEQUENCE</scope>
    <source>
        <strain evidence="2">Yugu1</strain>
    </source>
</reference>
<dbReference type="AlphaFoldDB" id="A0A368SAF6"/>
<accession>A0A368SAF6</accession>
<feature type="chain" id="PRO_5017002235" evidence="1">
    <location>
        <begin position="26"/>
        <end position="129"/>
    </location>
</feature>
<dbReference type="EMBL" id="CM003535">
    <property type="protein sequence ID" value="RCV39425.1"/>
    <property type="molecule type" value="Genomic_DNA"/>
</dbReference>
<proteinExistence type="predicted"/>
<evidence type="ECO:0000256" key="1">
    <source>
        <dbReference type="SAM" id="SignalP"/>
    </source>
</evidence>
<feature type="signal peptide" evidence="1">
    <location>
        <begin position="1"/>
        <end position="25"/>
    </location>
</feature>
<protein>
    <submittedName>
        <fullName evidence="2">Uncharacterized protein</fullName>
    </submittedName>
</protein>
<gene>
    <name evidence="2" type="ORF">SETIT_8G223500v2</name>
</gene>
<keyword evidence="1" id="KW-0732">Signal</keyword>
<evidence type="ECO:0000313" key="2">
    <source>
        <dbReference type="EMBL" id="RCV39425.1"/>
    </source>
</evidence>
<sequence length="129" mass="12907">MAPNSTAALVLLAAIIAGLAPPLQAQIDASIVGTFSTLVDQLCPGDDAMKSCVGQLVASGDATNPTDCCGALLKVVTSGEDTGCACRFWAAAFNMLGVDVGQRCQTASNGGVPGGPSKLMEFCIEALGN</sequence>